<evidence type="ECO:0000313" key="4">
    <source>
        <dbReference type="Proteomes" id="UP000266389"/>
    </source>
</evidence>
<evidence type="ECO:0000259" key="1">
    <source>
        <dbReference type="Pfam" id="PF00675"/>
    </source>
</evidence>
<evidence type="ECO:0000259" key="2">
    <source>
        <dbReference type="Pfam" id="PF05193"/>
    </source>
</evidence>
<dbReference type="SUPFAM" id="SSF63411">
    <property type="entry name" value="LuxS/MPP-like metallohydrolase"/>
    <property type="match status" value="2"/>
</dbReference>
<dbReference type="Pfam" id="PF00675">
    <property type="entry name" value="Peptidase_M16"/>
    <property type="match status" value="1"/>
</dbReference>
<dbReference type="Gene3D" id="2.50.20.10">
    <property type="entry name" value="Lipoprotein localisation LolA/LolB/LppX"/>
    <property type="match status" value="1"/>
</dbReference>
<dbReference type="EMBL" id="PHFL01000002">
    <property type="protein sequence ID" value="RFM25425.1"/>
    <property type="molecule type" value="Genomic_DNA"/>
</dbReference>
<accession>A0A395M3R4</accession>
<evidence type="ECO:0008006" key="5">
    <source>
        <dbReference type="Google" id="ProtNLM"/>
    </source>
</evidence>
<dbReference type="AlphaFoldDB" id="A0A395M3R4"/>
<proteinExistence type="predicted"/>
<name>A0A395M3R4_9BACT</name>
<organism evidence="3 4">
    <name type="scientific">Candidatus Thermochlorobacter aerophilus</name>
    <dbReference type="NCBI Taxonomy" id="1868324"/>
    <lineage>
        <taxon>Bacteria</taxon>
        <taxon>Pseudomonadati</taxon>
        <taxon>Chlorobiota</taxon>
        <taxon>Chlorobiia</taxon>
        <taxon>Chlorobiales</taxon>
        <taxon>Candidatus Thermochlorobacteriaceae</taxon>
        <taxon>Candidatus Thermochlorobacter</taxon>
    </lineage>
</organism>
<dbReference type="InterPro" id="IPR011249">
    <property type="entry name" value="Metalloenz_LuxS/M16"/>
</dbReference>
<protein>
    <recommendedName>
        <fullName evidence="5">Insulinase family protein</fullName>
    </recommendedName>
</protein>
<reference evidence="3 4" key="1">
    <citation type="journal article" date="2011" name="ISME J.">
        <title>Community ecology of hot spring cyanobacterial mats: predominant populations and their functional potential.</title>
        <authorList>
            <person name="Klatt C.G."/>
            <person name="Wood J.M."/>
            <person name="Rusch D.B."/>
            <person name="Bateson M.M."/>
            <person name="Hamamura N."/>
            <person name="Heidelberg J.F."/>
            <person name="Grossman A.R."/>
            <person name="Bhaya D."/>
            <person name="Cohan F.M."/>
            <person name="Kuhl M."/>
            <person name="Bryant D.A."/>
            <person name="Ward D.M."/>
        </authorList>
    </citation>
    <scope>NUCLEOTIDE SEQUENCE [LARGE SCALE GENOMIC DNA]</scope>
    <source>
        <strain evidence="3">OS</strain>
    </source>
</reference>
<dbReference type="PANTHER" id="PTHR11851">
    <property type="entry name" value="METALLOPROTEASE"/>
    <property type="match status" value="1"/>
</dbReference>
<dbReference type="InterPro" id="IPR007863">
    <property type="entry name" value="Peptidase_M16_C"/>
</dbReference>
<dbReference type="Gene3D" id="3.30.830.10">
    <property type="entry name" value="Metalloenzyme, LuxS/M16 peptidase-like"/>
    <property type="match status" value="2"/>
</dbReference>
<feature type="domain" description="Peptidase M16 C-terminal" evidence="2">
    <location>
        <begin position="203"/>
        <end position="378"/>
    </location>
</feature>
<comment type="caution">
    <text evidence="3">The sequence shown here is derived from an EMBL/GenBank/DDBJ whole genome shotgun (WGS) entry which is preliminary data.</text>
</comment>
<evidence type="ECO:0000313" key="3">
    <source>
        <dbReference type="EMBL" id="RFM25425.1"/>
    </source>
</evidence>
<dbReference type="InterPro" id="IPR050361">
    <property type="entry name" value="MPP/UQCRC_Complex"/>
</dbReference>
<dbReference type="PANTHER" id="PTHR11851:SF224">
    <property type="entry name" value="PROCESSING PROTEASE"/>
    <property type="match status" value="1"/>
</dbReference>
<dbReference type="InterPro" id="IPR011765">
    <property type="entry name" value="Pept_M16_N"/>
</dbReference>
<dbReference type="Proteomes" id="UP000266389">
    <property type="component" value="Unassembled WGS sequence"/>
</dbReference>
<gene>
    <name evidence="3" type="ORF">D0433_00600</name>
</gene>
<feature type="domain" description="Peptidase M16 N-terminal" evidence="1">
    <location>
        <begin position="55"/>
        <end position="192"/>
    </location>
</feature>
<dbReference type="GO" id="GO:0046872">
    <property type="term" value="F:metal ion binding"/>
    <property type="evidence" value="ECO:0007669"/>
    <property type="project" value="InterPro"/>
</dbReference>
<sequence>MSRLAFALWILLFLSQVALGQKIDRTKKPEAGPAPAASFPDFKETVLSNGLKVFIIESDRKPTITVRLLVKAGDFFDGEKPGVADFTAELLGRGSLKRKASDFAREADKIGAEYSASSGDDATSIVISGLTKHTDKLLELLSDAVLNPTFPEEQLEIVRKQALSNITAGKKTPQTLAANLLRKVLFGEHPYGKLQTEASVNAITVEDLKNFYATHYFANNATIAVVGDVKADEITKKLEKYFGKWKRGTPAKVQPAELPDNKGMMIHLVDLPGAVQSNIRVCFRSVPRNNPDLVELGVVKSVLGGGFSGRLFQNLREKHGWTYGAYASGAYQRYLGYFAASTEVRNAVTDSAIVEILAEMRRIYSEPIDEEELKLHREYLAGNYLLSLELAEQNAARLQNIEFYGLPADYYKTYVQKISSVTPKRALELAKKYIEVNDLAIVVVGDAKEIKPKLEKLAKVRVYDTELNPMISLTLDLSGEELLRKHIEAIGGESAVMKIKDRIIEGKVSIFAGPQTIEGTFKRVEKFPNKQVFIISTPLFSQEVYNDGKKVVQSGIGGTRELSGDELKKALESSQFNMLYRTAELGYKVVAKEKKMLKGRPVYVAELEQALNGKMTLIFDAEDFMLISETRKQSTPQGEIEVTTTYSDFKPVDGVMQPFKAVQSLGMADVQLVVTSIKQNVGVPDEEFVKK</sequence>
<dbReference type="Pfam" id="PF05193">
    <property type="entry name" value="Peptidase_M16_C"/>
    <property type="match status" value="1"/>
</dbReference>